<evidence type="ECO:0000313" key="2">
    <source>
        <dbReference type="Proteomes" id="UP000004956"/>
    </source>
</evidence>
<proteinExistence type="predicted"/>
<keyword evidence="2" id="KW-1185">Reference proteome</keyword>
<name>H3KDT4_9BURK</name>
<comment type="caution">
    <text evidence="1">The sequence shown here is derived from an EMBL/GenBank/DDBJ whole genome shotgun (WGS) entry which is preliminary data.</text>
</comment>
<accession>H3KDT4</accession>
<dbReference type="PATRIC" id="fig|762967.3.peg.713"/>
<sequence>ECTRLREIHAKGRTAEMLGFSRVTVRKYWSAVDCVVAPRKSEPRSVLAPHRELVYALFRQYRSCPRLAEVLREEHGIEVGLRAVQKFVEPLRETLRREDELYLQKRAERELAAANATIRANEREELRRMRELARSQACLSAAAVQAGDEVSLTREIIGTLPAAVYEEPARRTRRRTLVGSGMRRSHEDD</sequence>
<reference evidence="1 2" key="1">
    <citation type="submission" date="2011-11" db="EMBL/GenBank/DDBJ databases">
        <authorList>
            <person name="Weinstock G."/>
            <person name="Sodergren E."/>
            <person name="Clifton S."/>
            <person name="Fulton L."/>
            <person name="Fulton B."/>
            <person name="Courtney L."/>
            <person name="Fronick C."/>
            <person name="Harrison M."/>
            <person name="Strong C."/>
            <person name="Farmer C."/>
            <person name="Delahaunty K."/>
            <person name="Markovic C."/>
            <person name="Hall O."/>
            <person name="Minx P."/>
            <person name="Tomlinson C."/>
            <person name="Mitreva M."/>
            <person name="Hou S."/>
            <person name="Chen J."/>
            <person name="Wollam A."/>
            <person name="Pepin K.H."/>
            <person name="Johnson M."/>
            <person name="Bhonagiri V."/>
            <person name="Zhang X."/>
            <person name="Suruliraj S."/>
            <person name="Warren W."/>
            <person name="Chinwalla A."/>
            <person name="Mardis E.R."/>
            <person name="Wilson R.K."/>
        </authorList>
    </citation>
    <scope>NUCLEOTIDE SEQUENCE [LARGE SCALE GENOMIC DNA]</scope>
    <source>
        <strain evidence="1 2">YIT 11816</strain>
    </source>
</reference>
<dbReference type="EMBL" id="AFBQ01000120">
    <property type="protein sequence ID" value="EHY31740.1"/>
    <property type="molecule type" value="Genomic_DNA"/>
</dbReference>
<dbReference type="HOGENOM" id="CLU_1499509_0_0_4"/>
<feature type="non-terminal residue" evidence="1">
    <location>
        <position position="1"/>
    </location>
</feature>
<dbReference type="AlphaFoldDB" id="H3KDT4"/>
<dbReference type="Proteomes" id="UP000004956">
    <property type="component" value="Unassembled WGS sequence"/>
</dbReference>
<gene>
    <name evidence="1" type="ORF">HMPREF9440_00895</name>
</gene>
<organism evidence="1 2">
    <name type="scientific">Sutterella parvirubra YIT 11816</name>
    <dbReference type="NCBI Taxonomy" id="762967"/>
    <lineage>
        <taxon>Bacteria</taxon>
        <taxon>Pseudomonadati</taxon>
        <taxon>Pseudomonadota</taxon>
        <taxon>Betaproteobacteria</taxon>
        <taxon>Burkholderiales</taxon>
        <taxon>Sutterellaceae</taxon>
        <taxon>Sutterella</taxon>
    </lineage>
</organism>
<protein>
    <submittedName>
        <fullName evidence="1">Uncharacterized protein</fullName>
    </submittedName>
</protein>
<evidence type="ECO:0000313" key="1">
    <source>
        <dbReference type="EMBL" id="EHY31740.1"/>
    </source>
</evidence>